<dbReference type="CDD" id="cd00222">
    <property type="entry name" value="CollagenBindB"/>
    <property type="match status" value="1"/>
</dbReference>
<dbReference type="InterPro" id="IPR032364">
    <property type="entry name" value="GramPos_pilinD1_N"/>
</dbReference>
<reference evidence="5 6" key="1">
    <citation type="submission" date="2010-12" db="EMBL/GenBank/DDBJ databases">
        <authorList>
            <person name="Muzny D."/>
            <person name="Qin X."/>
            <person name="Deng J."/>
            <person name="Jiang H."/>
            <person name="Liu Y."/>
            <person name="Qu J."/>
            <person name="Song X.-Z."/>
            <person name="Zhang L."/>
            <person name="Thornton R."/>
            <person name="Coyle M."/>
            <person name="Francisco L."/>
            <person name="Jackson L."/>
            <person name="Javaid M."/>
            <person name="Korchina V."/>
            <person name="Kovar C."/>
            <person name="Mata R."/>
            <person name="Mathew T."/>
            <person name="Ngo R."/>
            <person name="Nguyen L."/>
            <person name="Nguyen N."/>
            <person name="Okwuonu G."/>
            <person name="Ongeri F."/>
            <person name="Pham C."/>
            <person name="Simmons D."/>
            <person name="Wilczek-Boney K."/>
            <person name="Hale W."/>
            <person name="Jakkamsetti A."/>
            <person name="Pham P."/>
            <person name="Ruth R."/>
            <person name="San Lucas F."/>
            <person name="Warren J."/>
            <person name="Zhang J."/>
            <person name="Zhao Z."/>
            <person name="Zhou C."/>
            <person name="Zhu D."/>
            <person name="Lee S."/>
            <person name="Bess C."/>
            <person name="Blankenburg K."/>
            <person name="Forbes L."/>
            <person name="Fu Q."/>
            <person name="Gubbala S."/>
            <person name="Hirani K."/>
            <person name="Jayaseelan J.C."/>
            <person name="Lara F."/>
            <person name="Munidasa M."/>
            <person name="Palculict T."/>
            <person name="Patil S."/>
            <person name="Pu L.-L."/>
            <person name="Saada N."/>
            <person name="Tang L."/>
            <person name="Weissenberger G."/>
            <person name="Zhu Y."/>
            <person name="Hemphill L."/>
            <person name="Shang Y."/>
            <person name="Youmans B."/>
            <person name="Ayvaz T."/>
            <person name="Ross M."/>
            <person name="Santibanez J."/>
            <person name="Aqrawi P."/>
            <person name="Gross S."/>
            <person name="Joshi V."/>
            <person name="Fowler G."/>
            <person name="Nazareth L."/>
            <person name="Reid J."/>
            <person name="Worley K."/>
            <person name="Petrosino J."/>
            <person name="Highlander S."/>
            <person name="Gibbs R."/>
        </authorList>
    </citation>
    <scope>NUCLEOTIDE SEQUENCE [LARGE SCALE GENOMIC DNA]</scope>
    <source>
        <strain evidence="5 6">ATCC 9812</strain>
    </source>
</reference>
<keyword evidence="2" id="KW-0732">Signal</keyword>
<dbReference type="InterPro" id="IPR013783">
    <property type="entry name" value="Ig-like_fold"/>
</dbReference>
<name>E8JMV9_STREI</name>
<dbReference type="InterPro" id="IPR008454">
    <property type="entry name" value="Collagen-bd_Cna-like_B-typ_dom"/>
</dbReference>
<evidence type="ECO:0000313" key="6">
    <source>
        <dbReference type="Proteomes" id="UP000005699"/>
    </source>
</evidence>
<dbReference type="Pfam" id="PF05738">
    <property type="entry name" value="Cna_B"/>
    <property type="match status" value="1"/>
</dbReference>
<evidence type="ECO:0000259" key="4">
    <source>
        <dbReference type="Pfam" id="PF16555"/>
    </source>
</evidence>
<feature type="domain" description="Gram-positive pilin subunit D1 N-terminal" evidence="4">
    <location>
        <begin position="53"/>
        <end position="152"/>
    </location>
</feature>
<evidence type="ECO:0000256" key="2">
    <source>
        <dbReference type="SAM" id="SignalP"/>
    </source>
</evidence>
<keyword evidence="1" id="KW-0472">Membrane</keyword>
<proteinExistence type="predicted"/>
<evidence type="ECO:0000313" key="5">
    <source>
        <dbReference type="EMBL" id="EFW89400.1"/>
    </source>
</evidence>
<feature type="domain" description="CNA-B" evidence="3">
    <location>
        <begin position="173"/>
        <end position="249"/>
    </location>
</feature>
<dbReference type="Gene3D" id="2.60.40.10">
    <property type="entry name" value="Immunoglobulins"/>
    <property type="match status" value="1"/>
</dbReference>
<dbReference type="Pfam" id="PF16555">
    <property type="entry name" value="GramPos_pilinD1"/>
    <property type="match status" value="1"/>
</dbReference>
<protein>
    <submittedName>
        <fullName evidence="5">Cna protein B-type domain protein</fullName>
    </submittedName>
</protein>
<gene>
    <name evidence="5" type="ORF">HMPREF0819_0332</name>
</gene>
<dbReference type="AlphaFoldDB" id="E8JMV9"/>
<organism evidence="5 6">
    <name type="scientific">Streptococcus equinus ATCC 9812</name>
    <dbReference type="NCBI Taxonomy" id="525379"/>
    <lineage>
        <taxon>Bacteria</taxon>
        <taxon>Bacillati</taxon>
        <taxon>Bacillota</taxon>
        <taxon>Bacilli</taxon>
        <taxon>Lactobacillales</taxon>
        <taxon>Streptococcaceae</taxon>
        <taxon>Streptococcus</taxon>
    </lineage>
</organism>
<sequence length="289" mass="32193">MLGMKLQSCLKNFVFCLLSLIVIFHVFTIPVHAQDDTDAAITIIKLKNSEDSSQAVPISGSSYSLFKIAPTEELSVDNQKALVLKYADKTIEDLKSMAYDGEYYNSEVTDLNGSTTVSNMTPGVYYVVEVNQPSNIQQLWKSVPFVVLLLPNQPTTVYPKTEENNLPAMATYTVKKKWVGKELSSVIVRLKKSGRIVDTAELNSSNNWSFTFSNLLVDATYSVEEVVPQGYAATYTKMSKKQGMIITNTELTKNQIPIIKTGTFGIYLLIGIALVLIALGYRFYKSNKF</sequence>
<dbReference type="Gene3D" id="2.60.40.1140">
    <property type="entry name" value="Collagen-binding surface protein Cna, B-type domain"/>
    <property type="match status" value="1"/>
</dbReference>
<comment type="caution">
    <text evidence="5">The sequence shown here is derived from an EMBL/GenBank/DDBJ whole genome shotgun (WGS) entry which is preliminary data.</text>
</comment>
<dbReference type="EMBL" id="AEVB01000009">
    <property type="protein sequence ID" value="EFW89400.1"/>
    <property type="molecule type" value="Genomic_DNA"/>
</dbReference>
<feature type="chain" id="PRO_5003225664" evidence="2">
    <location>
        <begin position="34"/>
        <end position="289"/>
    </location>
</feature>
<accession>E8JMV9</accession>
<keyword evidence="1" id="KW-1133">Transmembrane helix</keyword>
<dbReference type="Proteomes" id="UP000005699">
    <property type="component" value="Unassembled WGS sequence"/>
</dbReference>
<feature type="signal peptide" evidence="2">
    <location>
        <begin position="1"/>
        <end position="33"/>
    </location>
</feature>
<feature type="transmembrane region" description="Helical" evidence="1">
    <location>
        <begin position="264"/>
        <end position="284"/>
    </location>
</feature>
<dbReference type="SUPFAM" id="SSF49478">
    <property type="entry name" value="Cna protein B-type domain"/>
    <property type="match status" value="1"/>
</dbReference>
<keyword evidence="1" id="KW-0812">Transmembrane</keyword>
<evidence type="ECO:0000256" key="1">
    <source>
        <dbReference type="SAM" id="Phobius"/>
    </source>
</evidence>
<evidence type="ECO:0000259" key="3">
    <source>
        <dbReference type="Pfam" id="PF05738"/>
    </source>
</evidence>
<dbReference type="HOGENOM" id="CLU_962836_0_0_9"/>